<keyword evidence="2 5" id="KW-0863">Zinc-finger</keyword>
<evidence type="ECO:0000313" key="8">
    <source>
        <dbReference type="EMBL" id="KAG9394679.1"/>
    </source>
</evidence>
<sequence>MDDILDHIRQEHSIFIHDAEALSMPLEFLPALVELANDELCGNQDDFGTTHVVSTDPHVIAALEACLESYRASALDAQEAERTQPLKPSKCVMCTEPLSTDKTAALEHLLDVHGLRCGQPNNLVFVEDMFDLIRGVTMDKVCIYCNGQFQNNQSLRSHLRKKRHARLHPSDSRFDRFYMKNYLTALAPPPETGYRSPEPLPDSSEDEYEEPSLPGPAVPCFICEAAVGSVSALDGHCLSEHGVDLSRWRAAVAALGTYDRISFINHLRTTHCSELPDATDYTGPNQSLLPVLEDDPLLMDSAWVHEPEAEED</sequence>
<keyword evidence="1" id="KW-0479">Metal-binding</keyword>
<dbReference type="PANTHER" id="PTHR13267:SF3">
    <property type="entry name" value="ZINC FINGER PROTEIN 277"/>
    <property type="match status" value="1"/>
</dbReference>
<feature type="region of interest" description="Disordered" evidence="6">
    <location>
        <begin position="188"/>
        <end position="213"/>
    </location>
</feature>
<dbReference type="PROSITE" id="PS00028">
    <property type="entry name" value="ZINC_FINGER_C2H2_1"/>
    <property type="match status" value="1"/>
</dbReference>
<comment type="caution">
    <text evidence="8">The sequence shown here is derived from an EMBL/GenBank/DDBJ whole genome shotgun (WGS) entry which is preliminary data.</text>
</comment>
<dbReference type="Proteomes" id="UP000717585">
    <property type="component" value="Unassembled WGS sequence"/>
</dbReference>
<organism evidence="8 9">
    <name type="scientific">Carpediemonas membranifera</name>
    <dbReference type="NCBI Taxonomy" id="201153"/>
    <lineage>
        <taxon>Eukaryota</taxon>
        <taxon>Metamonada</taxon>
        <taxon>Carpediemonas-like organisms</taxon>
        <taxon>Carpediemonas</taxon>
    </lineage>
</organism>
<dbReference type="InterPro" id="IPR040048">
    <property type="entry name" value="ZNF277"/>
</dbReference>
<reference evidence="8" key="1">
    <citation type="submission" date="2021-05" db="EMBL/GenBank/DDBJ databases">
        <title>A free-living protist that lacks canonical eukaryotic 1 DNA replication and segregation systems.</title>
        <authorList>
            <person name="Salas-Leiva D.E."/>
            <person name="Tromer E.C."/>
            <person name="Curtis B.A."/>
            <person name="Jerlstrom-Hultqvist J."/>
            <person name="Kolisko M."/>
            <person name="Yi Z."/>
            <person name="Salas-Leiva J.S."/>
            <person name="Gallot-Lavallee L."/>
            <person name="Kops G.J.P.L."/>
            <person name="Archibald J.M."/>
            <person name="Simpson A.G.B."/>
            <person name="Roger A.J."/>
        </authorList>
    </citation>
    <scope>NUCLEOTIDE SEQUENCE</scope>
    <source>
        <strain evidence="8">BICM</strain>
    </source>
</reference>
<comment type="similarity">
    <text evidence="4">Belongs to the ZNF277 family.</text>
</comment>
<evidence type="ECO:0000256" key="5">
    <source>
        <dbReference type="PROSITE-ProRule" id="PRU00042"/>
    </source>
</evidence>
<dbReference type="PANTHER" id="PTHR13267">
    <property type="entry name" value="ZINC FINGER PROTEIN 277"/>
    <property type="match status" value="1"/>
</dbReference>
<dbReference type="InterPro" id="IPR013087">
    <property type="entry name" value="Znf_C2H2_type"/>
</dbReference>
<dbReference type="AlphaFoldDB" id="A0A8J6B7F1"/>
<proteinExistence type="inferred from homology"/>
<evidence type="ECO:0000256" key="1">
    <source>
        <dbReference type="ARBA" id="ARBA00022723"/>
    </source>
</evidence>
<dbReference type="OrthoDB" id="278606at2759"/>
<accession>A0A8J6B7F1</accession>
<protein>
    <submittedName>
        <fullName evidence="8">C2H2 type zinc-finger (2 copies)</fullName>
    </submittedName>
</protein>
<dbReference type="Pfam" id="PF12756">
    <property type="entry name" value="zf-C2H2_2"/>
    <property type="match status" value="1"/>
</dbReference>
<gene>
    <name evidence="8" type="ORF">J8273_3651</name>
</gene>
<dbReference type="EMBL" id="JAHDYR010000013">
    <property type="protein sequence ID" value="KAG9394679.1"/>
    <property type="molecule type" value="Genomic_DNA"/>
</dbReference>
<keyword evidence="3" id="KW-0862">Zinc</keyword>
<keyword evidence="9" id="KW-1185">Reference proteome</keyword>
<dbReference type="PROSITE" id="PS50157">
    <property type="entry name" value="ZINC_FINGER_C2H2_2"/>
    <property type="match status" value="1"/>
</dbReference>
<dbReference type="InterPro" id="IPR036236">
    <property type="entry name" value="Znf_C2H2_sf"/>
</dbReference>
<dbReference type="GO" id="GO:0008270">
    <property type="term" value="F:zinc ion binding"/>
    <property type="evidence" value="ECO:0007669"/>
    <property type="project" value="UniProtKB-KW"/>
</dbReference>
<evidence type="ECO:0000256" key="6">
    <source>
        <dbReference type="SAM" id="MobiDB-lite"/>
    </source>
</evidence>
<evidence type="ECO:0000313" key="9">
    <source>
        <dbReference type="Proteomes" id="UP000717585"/>
    </source>
</evidence>
<evidence type="ECO:0000256" key="2">
    <source>
        <dbReference type="ARBA" id="ARBA00022771"/>
    </source>
</evidence>
<dbReference type="InterPro" id="IPR041661">
    <property type="entry name" value="ZN622/Rei1/Reh1_Znf-C2H2"/>
</dbReference>
<evidence type="ECO:0000259" key="7">
    <source>
        <dbReference type="PROSITE" id="PS50157"/>
    </source>
</evidence>
<evidence type="ECO:0000256" key="4">
    <source>
        <dbReference type="ARBA" id="ARBA00034119"/>
    </source>
</evidence>
<feature type="domain" description="C2H2-type" evidence="7">
    <location>
        <begin position="140"/>
        <end position="169"/>
    </location>
</feature>
<dbReference type="SMART" id="SM00355">
    <property type="entry name" value="ZnF_C2H2"/>
    <property type="match status" value="2"/>
</dbReference>
<name>A0A8J6B7F1_9EUKA</name>
<dbReference type="SUPFAM" id="SSF57667">
    <property type="entry name" value="beta-beta-alpha zinc fingers"/>
    <property type="match status" value="1"/>
</dbReference>
<evidence type="ECO:0000256" key="3">
    <source>
        <dbReference type="ARBA" id="ARBA00022833"/>
    </source>
</evidence>